<dbReference type="InterPro" id="IPR000924">
    <property type="entry name" value="Glu/Gln-tRNA-synth"/>
</dbReference>
<dbReference type="Gene3D" id="3.40.50.620">
    <property type="entry name" value="HUPs"/>
    <property type="match status" value="1"/>
</dbReference>
<dbReference type="InterPro" id="IPR049437">
    <property type="entry name" value="tRNA-synt_1c_C2"/>
</dbReference>
<comment type="catalytic activity">
    <reaction evidence="8">
        <text>tRNA(Gln) + L-glutamine + ATP = L-glutaminyl-tRNA(Gln) + AMP + diphosphate</text>
        <dbReference type="Rhea" id="RHEA:20121"/>
        <dbReference type="Rhea" id="RHEA-COMP:9662"/>
        <dbReference type="Rhea" id="RHEA-COMP:9681"/>
        <dbReference type="ChEBI" id="CHEBI:30616"/>
        <dbReference type="ChEBI" id="CHEBI:33019"/>
        <dbReference type="ChEBI" id="CHEBI:58359"/>
        <dbReference type="ChEBI" id="CHEBI:78442"/>
        <dbReference type="ChEBI" id="CHEBI:78521"/>
        <dbReference type="ChEBI" id="CHEBI:456215"/>
        <dbReference type="EC" id="6.1.1.18"/>
    </reaction>
</comment>
<evidence type="ECO:0000256" key="5">
    <source>
        <dbReference type="ARBA" id="ARBA00022840"/>
    </source>
</evidence>
<evidence type="ECO:0000256" key="9">
    <source>
        <dbReference type="RuleBase" id="RU363037"/>
    </source>
</evidence>
<dbReference type="InterPro" id="IPR020056">
    <property type="entry name" value="Rbsml_bL25/Gln-tRNA_synth_N"/>
</dbReference>
<evidence type="ECO:0000256" key="1">
    <source>
        <dbReference type="ARBA" id="ARBA00005594"/>
    </source>
</evidence>
<gene>
    <name evidence="14" type="ORF">PVSEL_0502190</name>
</gene>
<dbReference type="SUPFAM" id="SSF52374">
    <property type="entry name" value="Nucleotidylyl transferase"/>
    <property type="match status" value="1"/>
</dbReference>
<dbReference type="NCBIfam" id="TIGR00440">
    <property type="entry name" value="glnS"/>
    <property type="match status" value="1"/>
</dbReference>
<dbReference type="Proteomes" id="UP000515697">
    <property type="component" value="Chromosome PVSEL_05"/>
</dbReference>
<keyword evidence="3 9" id="KW-0436">Ligase</keyword>
<feature type="compositionally biased region" description="Basic and acidic residues" evidence="10">
    <location>
        <begin position="843"/>
        <end position="858"/>
    </location>
</feature>
<dbReference type="FunFam" id="3.40.50.620:FF:000037">
    <property type="entry name" value="Glutamine--tRNA ligase cytoplasmic"/>
    <property type="match status" value="1"/>
</dbReference>
<evidence type="ECO:0000256" key="6">
    <source>
        <dbReference type="ARBA" id="ARBA00022917"/>
    </source>
</evidence>
<comment type="similarity">
    <text evidence="1 9">Belongs to the class-I aminoacyl-tRNA synthetase family.</text>
</comment>
<dbReference type="VEuPathDB" id="PlasmoDB:PVSEL_0502190"/>
<dbReference type="InterPro" id="IPR050132">
    <property type="entry name" value="Gln/Glu-tRNA_Ligase"/>
</dbReference>
<dbReference type="InterPro" id="IPR001412">
    <property type="entry name" value="aa-tRNA-synth_I_CS"/>
</dbReference>
<dbReference type="GO" id="GO:0004819">
    <property type="term" value="F:glutamine-tRNA ligase activity"/>
    <property type="evidence" value="ECO:0007669"/>
    <property type="project" value="UniProtKB-EC"/>
</dbReference>
<evidence type="ECO:0000256" key="8">
    <source>
        <dbReference type="ARBA" id="ARBA00048270"/>
    </source>
</evidence>
<dbReference type="VEuPathDB" id="PlasmoDB:PVPCR_0502180"/>
<feature type="domain" description="tRNA synthetases class I (E and Q) anti-codon binding" evidence="13">
    <location>
        <begin position="736"/>
        <end position="788"/>
    </location>
</feature>
<dbReference type="Pfam" id="PF20974">
    <property type="entry name" value="tRNA-synt_1c_C2"/>
    <property type="match status" value="2"/>
</dbReference>
<evidence type="ECO:0000256" key="10">
    <source>
        <dbReference type="SAM" id="MobiDB-lite"/>
    </source>
</evidence>
<dbReference type="PRINTS" id="PR00987">
    <property type="entry name" value="TRNASYNTHGLU"/>
</dbReference>
<dbReference type="InterPro" id="IPR020059">
    <property type="entry name" value="Glu/Gln-tRNA-synth_Ib_codon-bd"/>
</dbReference>
<sequence length="864" mass="101780">MEHIEKIYIKNKSDLGNEFFYFYNWIKEKFNISLIISESSGLRHNIVLELSEGNKLPLSELNSCEAIFRIIRNGYNKNNIWGSEFENEKDEEENPFKIVQIEELKDFLKNILLQKKKLGDDFFEKIEKEMISKNNIFSKDKLRYIDFLLFYILKQNKVEKINPKYENLNNWFLKNNISIKEESMNSFTNTNFIHQIIEEDLKKKKHSYVITRFPPEPNGYLHLGHAKSICLNFGLSQKYGGRTHLRFDDTNPVTEDIRYINSIQEDVKWLGFDWNEHLYYASDYFDQLYEWAVQLIKQGDAYVDDQTIDEIRKNRGSLKVPGINSPYRNRTIEENLNLFENMKLGKYKEGEKVLRAKIDMASGNINLRDPILYRIMNKIHPKTNNKWVIYPMYDFAHGQSDSIEKITHSICTLEFETHRPLYEWFQDKLGIFKTRQIEFARLNVSYMVMSKRKLLTLVNEKWVNDWDDPRMPTISGMRRRGYSPDAIKDFCNKVGVAKRENMISYELLELCAREDMNKKAIRLFCILKPLKVVITNFDDNLYNNSDYYELTALNHPKNEQMGTRKIKFEKEIYIDQDDFQENPAPNFYRLAPNRTVRLRYAFCIECNEVIKDESTGQIIELRCTYDPDSKSGHQPNPATSTTTNAENVKKVKSTIHWVSAKNSHPAEFRMYDKLFLKANPESNDDTQIFEKNMKNFTVELGENPNGNDGVAMSNDLGKPYEDEYYLDTENKNDDQENLKTEEDNKAGWRKYINKNSLVVHHGLVENYSKDCNVGDPIQFERVGFFVKDKDSTDNAPIFNLTVELVENASIKKSKKEDLIQKELDKQKREQIANMRKMKKEQKRLKEQAKLEAAEKANKLEGPQN</sequence>
<evidence type="ECO:0000256" key="7">
    <source>
        <dbReference type="ARBA" id="ARBA00023146"/>
    </source>
</evidence>
<dbReference type="VEuPathDB" id="PlasmoDB:PVLDE_1305380"/>
<dbReference type="InterPro" id="IPR020058">
    <property type="entry name" value="Glu/Gln-tRNA-synth_Ib_cat-dom"/>
</dbReference>
<accession>A0A6V7SK78</accession>
<name>A0A6V7SK78_PLAVN</name>
<dbReference type="EC" id="6.1.1.18" evidence="2"/>
<dbReference type="PANTHER" id="PTHR43097:SF4">
    <property type="entry name" value="GLUTAMINE--TRNA LIGASE"/>
    <property type="match status" value="1"/>
</dbReference>
<dbReference type="InterPro" id="IPR014729">
    <property type="entry name" value="Rossmann-like_a/b/a_fold"/>
</dbReference>
<evidence type="ECO:0000256" key="2">
    <source>
        <dbReference type="ARBA" id="ARBA00012836"/>
    </source>
</evidence>
<feature type="domain" description="Glutamyl/glutaminyl-tRNA synthetase class Ib anti-codon binding" evidence="12">
    <location>
        <begin position="520"/>
        <end position="626"/>
    </location>
</feature>
<dbReference type="EMBL" id="LR865426">
    <property type="protein sequence ID" value="CAD2099154.1"/>
    <property type="molecule type" value="Genomic_DNA"/>
</dbReference>
<dbReference type="Pfam" id="PF00749">
    <property type="entry name" value="tRNA-synt_1c"/>
    <property type="match status" value="1"/>
</dbReference>
<evidence type="ECO:0000256" key="4">
    <source>
        <dbReference type="ARBA" id="ARBA00022741"/>
    </source>
</evidence>
<dbReference type="VEuPathDB" id="PlasmoDB:PVBDA_1305140"/>
<reference evidence="14 15" key="1">
    <citation type="submission" date="2020-08" db="EMBL/GenBank/DDBJ databases">
        <authorList>
            <person name="Ramaprasad A."/>
        </authorList>
    </citation>
    <scope>NUCLEOTIDE SEQUENCE [LARGE SCALE GENOMIC DNA]</scope>
</reference>
<evidence type="ECO:0000259" key="13">
    <source>
        <dbReference type="Pfam" id="PF20974"/>
    </source>
</evidence>
<dbReference type="CDD" id="cd00807">
    <property type="entry name" value="GlnRS_core"/>
    <property type="match status" value="1"/>
</dbReference>
<keyword evidence="4 9" id="KW-0547">Nucleotide-binding</keyword>
<dbReference type="GO" id="GO:0005829">
    <property type="term" value="C:cytosol"/>
    <property type="evidence" value="ECO:0007669"/>
    <property type="project" value="TreeGrafter"/>
</dbReference>
<dbReference type="PANTHER" id="PTHR43097">
    <property type="entry name" value="GLUTAMINE-TRNA LIGASE"/>
    <property type="match status" value="1"/>
</dbReference>
<keyword evidence="5 9" id="KW-0067">ATP-binding</keyword>
<dbReference type="Pfam" id="PF03950">
    <property type="entry name" value="tRNA-synt_1c_C"/>
    <property type="match status" value="1"/>
</dbReference>
<protein>
    <recommendedName>
        <fullName evidence="2">glutamine--tRNA ligase</fullName>
        <ecNumber evidence="2">6.1.1.18</ecNumber>
    </recommendedName>
</protein>
<dbReference type="VEuPathDB" id="PlasmoDB:PVVCY_1304930"/>
<evidence type="ECO:0000256" key="3">
    <source>
        <dbReference type="ARBA" id="ARBA00022598"/>
    </source>
</evidence>
<dbReference type="SUPFAM" id="SSF50715">
    <property type="entry name" value="Ribosomal protein L25-like"/>
    <property type="match status" value="2"/>
</dbReference>
<organism evidence="14 15">
    <name type="scientific">Plasmodium vinckei</name>
    <dbReference type="NCBI Taxonomy" id="5860"/>
    <lineage>
        <taxon>Eukaryota</taxon>
        <taxon>Sar</taxon>
        <taxon>Alveolata</taxon>
        <taxon>Apicomplexa</taxon>
        <taxon>Aconoidasida</taxon>
        <taxon>Haemosporida</taxon>
        <taxon>Plasmodiidae</taxon>
        <taxon>Plasmodium</taxon>
        <taxon>Plasmodium (Vinckeia)</taxon>
    </lineage>
</organism>
<dbReference type="AlphaFoldDB" id="A0A6V7SK78"/>
<feature type="region of interest" description="Disordered" evidence="10">
    <location>
        <begin position="835"/>
        <end position="864"/>
    </location>
</feature>
<evidence type="ECO:0000259" key="12">
    <source>
        <dbReference type="Pfam" id="PF03950"/>
    </source>
</evidence>
<dbReference type="InterPro" id="IPR004514">
    <property type="entry name" value="Gln-tRNA-synth"/>
</dbReference>
<proteinExistence type="inferred from homology"/>
<dbReference type="Gene3D" id="2.40.240.10">
    <property type="entry name" value="Ribosomal Protein L25, Chain P"/>
    <property type="match status" value="2"/>
</dbReference>
<feature type="domain" description="Glutamyl/glutaminyl-tRNA synthetase class Ib catalytic" evidence="11">
    <location>
        <begin position="209"/>
        <end position="517"/>
    </location>
</feature>
<evidence type="ECO:0000313" key="14">
    <source>
        <dbReference type="EMBL" id="CAD2099154.1"/>
    </source>
</evidence>
<dbReference type="InterPro" id="IPR011035">
    <property type="entry name" value="Ribosomal_bL25/Gln-tRNA_synth"/>
</dbReference>
<feature type="domain" description="tRNA synthetases class I (E and Q) anti-codon binding" evidence="13">
    <location>
        <begin position="654"/>
        <end position="691"/>
    </location>
</feature>
<keyword evidence="6 9" id="KW-0648">Protein biosynthesis</keyword>
<evidence type="ECO:0000259" key="11">
    <source>
        <dbReference type="Pfam" id="PF00749"/>
    </source>
</evidence>
<dbReference type="GO" id="GO:0006425">
    <property type="term" value="P:glutaminyl-tRNA aminoacylation"/>
    <property type="evidence" value="ECO:0007669"/>
    <property type="project" value="InterPro"/>
</dbReference>
<evidence type="ECO:0000313" key="15">
    <source>
        <dbReference type="Proteomes" id="UP000515697"/>
    </source>
</evidence>
<dbReference type="GO" id="GO:0005524">
    <property type="term" value="F:ATP binding"/>
    <property type="evidence" value="ECO:0007669"/>
    <property type="project" value="UniProtKB-KW"/>
</dbReference>
<keyword evidence="7 9" id="KW-0030">Aminoacyl-tRNA synthetase</keyword>
<dbReference type="NCBIfam" id="NF011291">
    <property type="entry name" value="PRK14703.1"/>
    <property type="match status" value="1"/>
</dbReference>
<dbReference type="PROSITE" id="PS00178">
    <property type="entry name" value="AA_TRNA_LIGASE_I"/>
    <property type="match status" value="1"/>
</dbReference>